<dbReference type="RefSeq" id="XP_013754339.1">
    <property type="nucleotide sequence ID" value="XM_013898885.1"/>
</dbReference>
<dbReference type="InterPro" id="IPR050216">
    <property type="entry name" value="LRR_domain-containing"/>
</dbReference>
<dbReference type="GO" id="GO:0005737">
    <property type="term" value="C:cytoplasm"/>
    <property type="evidence" value="ECO:0007669"/>
    <property type="project" value="TreeGrafter"/>
</dbReference>
<dbReference type="SMART" id="SM00369">
    <property type="entry name" value="LRR_TYP"/>
    <property type="match status" value="11"/>
</dbReference>
<feature type="region of interest" description="Disordered" evidence="7">
    <location>
        <begin position="338"/>
        <end position="443"/>
    </location>
</feature>
<dbReference type="Gene3D" id="3.80.10.10">
    <property type="entry name" value="Ribonuclease Inhibitor"/>
    <property type="match status" value="2"/>
</dbReference>
<feature type="compositionally biased region" description="Basic residues" evidence="7">
    <location>
        <begin position="1070"/>
        <end position="1080"/>
    </location>
</feature>
<dbReference type="SUPFAM" id="SSF52058">
    <property type="entry name" value="L domain-like"/>
    <property type="match status" value="2"/>
</dbReference>
<feature type="compositionally biased region" description="Polar residues" evidence="7">
    <location>
        <begin position="364"/>
        <end position="380"/>
    </location>
</feature>
<dbReference type="InterPro" id="IPR000222">
    <property type="entry name" value="PP2C_BS"/>
</dbReference>
<evidence type="ECO:0000256" key="5">
    <source>
        <dbReference type="ARBA" id="ARBA00022912"/>
    </source>
</evidence>
<dbReference type="EMBL" id="GL349482">
    <property type="protein sequence ID" value="KNC53777.1"/>
    <property type="molecule type" value="Genomic_DNA"/>
</dbReference>
<evidence type="ECO:0000256" key="1">
    <source>
        <dbReference type="ARBA" id="ARBA00022614"/>
    </source>
</evidence>
<feature type="compositionally biased region" description="Basic and acidic residues" evidence="7">
    <location>
        <begin position="284"/>
        <end position="293"/>
    </location>
</feature>
<protein>
    <submittedName>
        <fullName evidence="9">Leucine-rich repeat containing protein</fullName>
    </submittedName>
</protein>
<dbReference type="PANTHER" id="PTHR48051">
    <property type="match status" value="1"/>
</dbReference>
<name>A0A0L0DN89_THETB</name>
<organism evidence="9 10">
    <name type="scientific">Thecamonas trahens ATCC 50062</name>
    <dbReference type="NCBI Taxonomy" id="461836"/>
    <lineage>
        <taxon>Eukaryota</taxon>
        <taxon>Apusozoa</taxon>
        <taxon>Apusomonadida</taxon>
        <taxon>Apusomonadidae</taxon>
        <taxon>Thecamonas</taxon>
    </lineage>
</organism>
<dbReference type="InterPro" id="IPR001932">
    <property type="entry name" value="PPM-type_phosphatase-like_dom"/>
</dbReference>
<feature type="region of interest" description="Disordered" evidence="7">
    <location>
        <begin position="1053"/>
        <end position="1163"/>
    </location>
</feature>
<sequence>MGNSHSDALSRAAETLHLDLAALNLETLPRKAVRKSNLTASLTSANVARNRLGVFPWELVAAASSLVSLDLQHNDVAMVLPPPADFAAHTALTHLNLTRNKLAAVGVGTLEIVFPALVELLMGSNRLTQVGFLQTRSSSSLSTSWSHTLKILDLSHNSIRALPDLAQPLPELQVLNLGHNHLEVLPGGWIGTMRSLHTLRLEANEIVAVPDDLEAVGGSLAVLVLSRNRLTEFDVDLGVFATLLELRLDLNFLDQPPRTLGAAPLLTVVTLAGNPLKGGVASLAKEDPTDGRSRTPRKHRPSDSPPTNGPHASSGSSPFAHSASARNLSLSTTSSALQGLTPTAASPNEVDFAPAGSSKHGSRNPGTASSGRQRASSISARTGGFTDEPDSPPIAATSHTTTKSAYTYTGLSRKTSMPNLNAAGKVARSSHPNRRPRRRRRRANKALPFTQLSMARCGLERLELSGLPRLSHWAALRVLDLTRNALTTLPSQLHHLHTLEYLNVSHNALTALPACLGSLPSLTAVIASFNNLNDAGLPIELFCSDTLERLSLDYNRLTALPDAPASAHDLPELPNLITLAISGNALTTLPAWAAGGLPELKVFRASSNSLDAIPRPLYDCLSLEVLELSNNAITKIDGSLTRLHMLRELNLSGNPLRILPDALAEIKRVQHVAARFCPHLSVIHPRVATMLRGSTVSLCVDGCPRLELSRRMSVGELPAWRAAFLSHSHAVVLPPPEDGSPSARGVCSDVGIADMVGDRPYMEDVCHIELLEVPERGSVYSYLGVFDGHGGRLTAVWLGSNFHRILAARLREAAVSEEEAMRLAFGDAVEALSDMRDGAAAVVALWASDRIILGNVGDSRAVAVLSDDTPDYAASSFKESYGTLDKFHRPTHASRMVRDPRVVRLSIDHNVGKLPYDEYDRIRAAGGFVTPDGYVNDSINLARSLGDSLNVSTICTEPHVVSVPSLHVEALIMGSDGVWDVIDDVSAAAVVRAPSAALKSALELALELRDKAYRANSTDNITALVALSRPLVLESDESCSESGELDELAAAAAAESDVARSPTAPLAIPPRRRMRRRRRPRPDESHSDDDESSSRSTEGMMTPRSLRVPRPDPTLSPMTPSSPLPAHIRTALADLDTTITSGHFTSDFHTDTTETTDDDWSSS</sequence>
<evidence type="ECO:0000313" key="10">
    <source>
        <dbReference type="Proteomes" id="UP000054408"/>
    </source>
</evidence>
<dbReference type="GO" id="GO:0046872">
    <property type="term" value="F:metal ion binding"/>
    <property type="evidence" value="ECO:0007669"/>
    <property type="project" value="UniProtKB-KW"/>
</dbReference>
<dbReference type="Pfam" id="PF00481">
    <property type="entry name" value="PP2C"/>
    <property type="match status" value="1"/>
</dbReference>
<dbReference type="eggNOG" id="KOG0618">
    <property type="taxonomic scope" value="Eukaryota"/>
</dbReference>
<evidence type="ECO:0000256" key="3">
    <source>
        <dbReference type="ARBA" id="ARBA00022737"/>
    </source>
</evidence>
<evidence type="ECO:0000256" key="6">
    <source>
        <dbReference type="RuleBase" id="RU003465"/>
    </source>
</evidence>
<evidence type="ECO:0000259" key="8">
    <source>
        <dbReference type="PROSITE" id="PS51746"/>
    </source>
</evidence>
<dbReference type="PROSITE" id="PS51746">
    <property type="entry name" value="PPM_2"/>
    <property type="match status" value="1"/>
</dbReference>
<feature type="region of interest" description="Disordered" evidence="7">
    <location>
        <begin position="278"/>
        <end position="326"/>
    </location>
</feature>
<dbReference type="SMART" id="SM00332">
    <property type="entry name" value="PP2Cc"/>
    <property type="match status" value="1"/>
</dbReference>
<feature type="compositionally biased region" description="Low complexity" evidence="7">
    <location>
        <begin position="309"/>
        <end position="325"/>
    </location>
</feature>
<keyword evidence="2" id="KW-0479">Metal-binding</keyword>
<keyword evidence="5 6" id="KW-0904">Protein phosphatase</keyword>
<comment type="similarity">
    <text evidence="6">Belongs to the PP2C family.</text>
</comment>
<dbReference type="Gene3D" id="3.60.40.10">
    <property type="entry name" value="PPM-type phosphatase domain"/>
    <property type="match status" value="1"/>
</dbReference>
<gene>
    <name evidence="9" type="ORF">AMSG_09495</name>
</gene>
<evidence type="ECO:0000256" key="2">
    <source>
        <dbReference type="ARBA" id="ARBA00022723"/>
    </source>
</evidence>
<dbReference type="InterPro" id="IPR001611">
    <property type="entry name" value="Leu-rich_rpt"/>
</dbReference>
<evidence type="ECO:0000256" key="4">
    <source>
        <dbReference type="ARBA" id="ARBA00022801"/>
    </source>
</evidence>
<feature type="compositionally biased region" description="Acidic residues" evidence="7">
    <location>
        <begin position="1154"/>
        <end position="1163"/>
    </location>
</feature>
<feature type="compositionally biased region" description="Polar residues" evidence="7">
    <location>
        <begin position="397"/>
        <end position="419"/>
    </location>
</feature>
<feature type="compositionally biased region" description="Basic residues" evidence="7">
    <location>
        <begin position="431"/>
        <end position="443"/>
    </location>
</feature>
<keyword evidence="1" id="KW-0433">Leucine-rich repeat</keyword>
<dbReference type="SUPFAM" id="SSF81606">
    <property type="entry name" value="PP2C-like"/>
    <property type="match status" value="1"/>
</dbReference>
<dbReference type="PROSITE" id="PS51450">
    <property type="entry name" value="LRR"/>
    <property type="match status" value="2"/>
</dbReference>
<dbReference type="Proteomes" id="UP000054408">
    <property type="component" value="Unassembled WGS sequence"/>
</dbReference>
<dbReference type="PROSITE" id="PS01032">
    <property type="entry name" value="PPM_1"/>
    <property type="match status" value="1"/>
</dbReference>
<keyword evidence="4 6" id="KW-0378">Hydrolase</keyword>
<evidence type="ECO:0000313" key="9">
    <source>
        <dbReference type="EMBL" id="KNC53777.1"/>
    </source>
</evidence>
<dbReference type="SMART" id="SM00364">
    <property type="entry name" value="LRR_BAC"/>
    <property type="match status" value="8"/>
</dbReference>
<dbReference type="AlphaFoldDB" id="A0A0L0DN89"/>
<evidence type="ECO:0000256" key="7">
    <source>
        <dbReference type="SAM" id="MobiDB-lite"/>
    </source>
</evidence>
<dbReference type="PANTHER" id="PTHR48051:SF54">
    <property type="entry name" value="LEUCINE-RICH REPEAT-CONTAINING PROTEIN"/>
    <property type="match status" value="1"/>
</dbReference>
<dbReference type="InterPro" id="IPR032675">
    <property type="entry name" value="LRR_dom_sf"/>
</dbReference>
<dbReference type="OrthoDB" id="660555at2759"/>
<feature type="compositionally biased region" description="Low complexity" evidence="7">
    <location>
        <begin position="1113"/>
        <end position="1125"/>
    </location>
</feature>
<keyword evidence="3" id="KW-0677">Repeat</keyword>
<dbReference type="GeneID" id="25567947"/>
<dbReference type="InterPro" id="IPR036457">
    <property type="entry name" value="PPM-type-like_dom_sf"/>
</dbReference>
<dbReference type="GO" id="GO:0004721">
    <property type="term" value="F:phosphoprotein phosphatase activity"/>
    <property type="evidence" value="ECO:0007669"/>
    <property type="project" value="UniProtKB-KW"/>
</dbReference>
<dbReference type="Pfam" id="PF13855">
    <property type="entry name" value="LRR_8"/>
    <property type="match status" value="3"/>
</dbReference>
<dbReference type="InterPro" id="IPR003591">
    <property type="entry name" value="Leu-rich_rpt_typical-subtyp"/>
</dbReference>
<feature type="domain" description="PPM-type phosphatase" evidence="8">
    <location>
        <begin position="749"/>
        <end position="1028"/>
    </location>
</feature>
<dbReference type="CDD" id="cd00143">
    <property type="entry name" value="PP2Cc"/>
    <property type="match status" value="1"/>
</dbReference>
<accession>A0A0L0DN89</accession>
<dbReference type="STRING" id="461836.A0A0L0DN89"/>
<reference evidence="9 10" key="1">
    <citation type="submission" date="2010-05" db="EMBL/GenBank/DDBJ databases">
        <title>The Genome Sequence of Thecamonas trahens ATCC 50062.</title>
        <authorList>
            <consortium name="The Broad Institute Genome Sequencing Platform"/>
            <person name="Russ C."/>
            <person name="Cuomo C."/>
            <person name="Shea T."/>
            <person name="Young S.K."/>
            <person name="Zeng Q."/>
            <person name="Koehrsen M."/>
            <person name="Haas B."/>
            <person name="Borodovsky M."/>
            <person name="Guigo R."/>
            <person name="Alvarado L."/>
            <person name="Berlin A."/>
            <person name="Bochicchio J."/>
            <person name="Borenstein D."/>
            <person name="Chapman S."/>
            <person name="Chen Z."/>
            <person name="Freedman E."/>
            <person name="Gellesch M."/>
            <person name="Goldberg J."/>
            <person name="Griggs A."/>
            <person name="Gujja S."/>
            <person name="Heilman E."/>
            <person name="Heiman D."/>
            <person name="Hepburn T."/>
            <person name="Howarth C."/>
            <person name="Jen D."/>
            <person name="Larson L."/>
            <person name="Mehta T."/>
            <person name="Park D."/>
            <person name="Pearson M."/>
            <person name="Roberts A."/>
            <person name="Saif S."/>
            <person name="Shenoy N."/>
            <person name="Sisk P."/>
            <person name="Stolte C."/>
            <person name="Sykes S."/>
            <person name="Thomson T."/>
            <person name="Walk T."/>
            <person name="White J."/>
            <person name="Yandava C."/>
            <person name="Burger G."/>
            <person name="Gray M.W."/>
            <person name="Holland P.W.H."/>
            <person name="King N."/>
            <person name="Lang F.B.F."/>
            <person name="Roger A.J."/>
            <person name="Ruiz-Trillo I."/>
            <person name="Lander E."/>
            <person name="Nusbaum C."/>
        </authorList>
    </citation>
    <scope>NUCLEOTIDE SEQUENCE [LARGE SCALE GENOMIC DNA]</scope>
    <source>
        <strain evidence="9 10">ATCC 50062</strain>
    </source>
</reference>
<proteinExistence type="inferred from homology"/>
<keyword evidence="10" id="KW-1185">Reference proteome</keyword>